<evidence type="ECO:0000313" key="1">
    <source>
        <dbReference type="EMBL" id="MBD2536970.1"/>
    </source>
</evidence>
<accession>A0ABR8E8Y2</accession>
<proteinExistence type="predicted"/>
<dbReference type="EMBL" id="JACJSI010000614">
    <property type="protein sequence ID" value="MBD2536970.1"/>
    <property type="molecule type" value="Genomic_DNA"/>
</dbReference>
<sequence>MVAATDEAQSPRFGNAPRFDYSVPRMAVGFVNARQWLLMSLTCNEV</sequence>
<protein>
    <submittedName>
        <fullName evidence="1">Uncharacterized protein</fullName>
    </submittedName>
</protein>
<dbReference type="Proteomes" id="UP000623440">
    <property type="component" value="Unassembled WGS sequence"/>
</dbReference>
<name>A0ABR8E8Y2_9NOSO</name>
<gene>
    <name evidence="1" type="ORF">H6G97_50300</name>
</gene>
<comment type="caution">
    <text evidence="1">The sequence shown here is derived from an EMBL/GenBank/DDBJ whole genome shotgun (WGS) entry which is preliminary data.</text>
</comment>
<evidence type="ECO:0000313" key="2">
    <source>
        <dbReference type="Proteomes" id="UP000623440"/>
    </source>
</evidence>
<dbReference type="RefSeq" id="WP_190947602.1">
    <property type="nucleotide sequence ID" value="NZ_JACJSI010000614.1"/>
</dbReference>
<keyword evidence="2" id="KW-1185">Reference proteome</keyword>
<organism evidence="1 2">
    <name type="scientific">Nostoc flagelliforme FACHB-838</name>
    <dbReference type="NCBI Taxonomy" id="2692904"/>
    <lineage>
        <taxon>Bacteria</taxon>
        <taxon>Bacillati</taxon>
        <taxon>Cyanobacteriota</taxon>
        <taxon>Cyanophyceae</taxon>
        <taxon>Nostocales</taxon>
        <taxon>Nostocaceae</taxon>
        <taxon>Nostoc</taxon>
    </lineage>
</organism>
<reference evidence="1 2" key="1">
    <citation type="journal article" date="2020" name="ISME J.">
        <title>Comparative genomics reveals insights into cyanobacterial evolution and habitat adaptation.</title>
        <authorList>
            <person name="Chen M.Y."/>
            <person name="Teng W.K."/>
            <person name="Zhao L."/>
            <person name="Hu C.X."/>
            <person name="Zhou Y.K."/>
            <person name="Han B.P."/>
            <person name="Song L.R."/>
            <person name="Shu W.S."/>
        </authorList>
    </citation>
    <scope>NUCLEOTIDE SEQUENCE [LARGE SCALE GENOMIC DNA]</scope>
    <source>
        <strain evidence="1 2">FACHB-838</strain>
    </source>
</reference>